<reference evidence="2 3" key="1">
    <citation type="submission" date="2014-04" db="EMBL/GenBank/DDBJ databases">
        <title>Evolutionary Origins and Diversification of the Mycorrhizal Mutualists.</title>
        <authorList>
            <consortium name="DOE Joint Genome Institute"/>
            <consortium name="Mycorrhizal Genomics Consortium"/>
            <person name="Kohler A."/>
            <person name="Kuo A."/>
            <person name="Nagy L.G."/>
            <person name="Floudas D."/>
            <person name="Copeland A."/>
            <person name="Barry K.W."/>
            <person name="Cichocki N."/>
            <person name="Veneault-Fourrey C."/>
            <person name="LaButti K."/>
            <person name="Lindquist E.A."/>
            <person name="Lipzen A."/>
            <person name="Lundell T."/>
            <person name="Morin E."/>
            <person name="Murat C."/>
            <person name="Riley R."/>
            <person name="Ohm R."/>
            <person name="Sun H."/>
            <person name="Tunlid A."/>
            <person name="Henrissat B."/>
            <person name="Grigoriev I.V."/>
            <person name="Hibbett D.S."/>
            <person name="Martin F."/>
        </authorList>
    </citation>
    <scope>NUCLEOTIDE SEQUENCE [LARGE SCALE GENOMIC DNA]</scope>
    <source>
        <strain evidence="2 3">Koide BX008</strain>
    </source>
</reference>
<keyword evidence="3" id="KW-1185">Reference proteome</keyword>
<feature type="compositionally biased region" description="Polar residues" evidence="1">
    <location>
        <begin position="48"/>
        <end position="63"/>
    </location>
</feature>
<feature type="compositionally biased region" description="Basic and acidic residues" evidence="1">
    <location>
        <begin position="8"/>
        <end position="19"/>
    </location>
</feature>
<feature type="region of interest" description="Disordered" evidence="1">
    <location>
        <begin position="137"/>
        <end position="160"/>
    </location>
</feature>
<feature type="compositionally biased region" description="Polar residues" evidence="1">
    <location>
        <begin position="77"/>
        <end position="90"/>
    </location>
</feature>
<gene>
    <name evidence="2" type="ORF">M378DRAFT_24762</name>
</gene>
<protein>
    <submittedName>
        <fullName evidence="2">Uncharacterized protein</fullName>
    </submittedName>
</protein>
<name>A0A0C2TB93_AMAMK</name>
<dbReference type="InParanoid" id="A0A0C2TB93"/>
<feature type="compositionally biased region" description="Polar residues" evidence="1">
    <location>
        <begin position="138"/>
        <end position="149"/>
    </location>
</feature>
<evidence type="ECO:0000256" key="1">
    <source>
        <dbReference type="SAM" id="MobiDB-lite"/>
    </source>
</evidence>
<evidence type="ECO:0000313" key="3">
    <source>
        <dbReference type="Proteomes" id="UP000054549"/>
    </source>
</evidence>
<dbReference type="AlphaFoldDB" id="A0A0C2TB93"/>
<dbReference type="Proteomes" id="UP000054549">
    <property type="component" value="Unassembled WGS sequence"/>
</dbReference>
<dbReference type="EMBL" id="KN818253">
    <property type="protein sequence ID" value="KIL63979.1"/>
    <property type="molecule type" value="Genomic_DNA"/>
</dbReference>
<proteinExistence type="predicted"/>
<accession>A0A0C2TB93</accession>
<feature type="non-terminal residue" evidence="2">
    <location>
        <position position="189"/>
    </location>
</feature>
<feature type="region of interest" description="Disordered" evidence="1">
    <location>
        <begin position="1"/>
        <end position="97"/>
    </location>
</feature>
<organism evidence="2 3">
    <name type="scientific">Amanita muscaria (strain Koide BX008)</name>
    <dbReference type="NCBI Taxonomy" id="946122"/>
    <lineage>
        <taxon>Eukaryota</taxon>
        <taxon>Fungi</taxon>
        <taxon>Dikarya</taxon>
        <taxon>Basidiomycota</taxon>
        <taxon>Agaricomycotina</taxon>
        <taxon>Agaricomycetes</taxon>
        <taxon>Agaricomycetidae</taxon>
        <taxon>Agaricales</taxon>
        <taxon>Pluteineae</taxon>
        <taxon>Amanitaceae</taxon>
        <taxon>Amanita</taxon>
    </lineage>
</organism>
<feature type="compositionally biased region" description="Basic and acidic residues" evidence="1">
    <location>
        <begin position="64"/>
        <end position="76"/>
    </location>
</feature>
<evidence type="ECO:0000313" key="2">
    <source>
        <dbReference type="EMBL" id="KIL63979.1"/>
    </source>
</evidence>
<feature type="compositionally biased region" description="Basic and acidic residues" evidence="1">
    <location>
        <begin position="37"/>
        <end position="46"/>
    </location>
</feature>
<dbReference type="HOGENOM" id="CLU_1437643_0_0_1"/>
<sequence length="189" mass="20948">MSTNAGNDDNKIGVDHRAVGEPTDDGDPSIGSQTKLNQEHQKKEITAKTFTPSTATMTRNATQTKEELQLKTKETSTHSNTDLTQTNRNKSGGIPASKSVLKRFSTVMKGFNLPNRNRPQQGRDNDLNEQHEYIKIQGQDNSATDSQPRPEQGEKIPGSSGVFANHVLTFVPSIEQHRATDLPQYNEYL</sequence>